<evidence type="ECO:0000256" key="2">
    <source>
        <dbReference type="ARBA" id="ARBA00012438"/>
    </source>
</evidence>
<feature type="transmembrane region" description="Helical" evidence="9">
    <location>
        <begin position="94"/>
        <end position="118"/>
    </location>
</feature>
<dbReference type="Gene3D" id="3.30.565.10">
    <property type="entry name" value="Histidine kinase-like ATPase, C-terminal domain"/>
    <property type="match status" value="1"/>
</dbReference>
<evidence type="ECO:0000256" key="7">
    <source>
        <dbReference type="ARBA" id="ARBA00022840"/>
    </source>
</evidence>
<dbReference type="GO" id="GO:0000155">
    <property type="term" value="F:phosphorelay sensor kinase activity"/>
    <property type="evidence" value="ECO:0007669"/>
    <property type="project" value="InterPro"/>
</dbReference>
<evidence type="ECO:0000256" key="6">
    <source>
        <dbReference type="ARBA" id="ARBA00022777"/>
    </source>
</evidence>
<organism evidence="11">
    <name type="scientific">Streptomyces iranensis</name>
    <dbReference type="NCBI Taxonomy" id="576784"/>
    <lineage>
        <taxon>Bacteria</taxon>
        <taxon>Bacillati</taxon>
        <taxon>Actinomycetota</taxon>
        <taxon>Actinomycetes</taxon>
        <taxon>Kitasatosporales</taxon>
        <taxon>Streptomycetaceae</taxon>
        <taxon>Streptomyces</taxon>
        <taxon>Streptomyces violaceusniger group</taxon>
    </lineage>
</organism>
<dbReference type="GO" id="GO:0005524">
    <property type="term" value="F:ATP binding"/>
    <property type="evidence" value="ECO:0007669"/>
    <property type="project" value="UniProtKB-KW"/>
</dbReference>
<protein>
    <recommendedName>
        <fullName evidence="2">histidine kinase</fullName>
        <ecNumber evidence="2">2.7.13.3</ecNumber>
    </recommendedName>
</protein>
<proteinExistence type="predicted"/>
<evidence type="ECO:0000256" key="4">
    <source>
        <dbReference type="ARBA" id="ARBA00022679"/>
    </source>
</evidence>
<dbReference type="PANTHER" id="PTHR24421:SF10">
    <property type="entry name" value="NITRATE_NITRITE SENSOR PROTEIN NARQ"/>
    <property type="match status" value="1"/>
</dbReference>
<keyword evidence="4" id="KW-0808">Transferase</keyword>
<keyword evidence="6 11" id="KW-0418">Kinase</keyword>
<evidence type="ECO:0000259" key="10">
    <source>
        <dbReference type="Pfam" id="PF07730"/>
    </source>
</evidence>
<reference evidence="11" key="1">
    <citation type="submission" date="2014-05" db="EMBL/GenBank/DDBJ databases">
        <authorList>
            <person name="Horn Fabian"/>
        </authorList>
    </citation>
    <scope>NUCLEOTIDE SEQUENCE</scope>
</reference>
<dbReference type="GO" id="GO:0046983">
    <property type="term" value="F:protein dimerization activity"/>
    <property type="evidence" value="ECO:0007669"/>
    <property type="project" value="InterPro"/>
</dbReference>
<dbReference type="PANTHER" id="PTHR24421">
    <property type="entry name" value="NITRATE/NITRITE SENSOR PROTEIN NARX-RELATED"/>
    <property type="match status" value="1"/>
</dbReference>
<name>A0A061A5Y0_9ACTN</name>
<dbReference type="EC" id="2.7.13.3" evidence="2"/>
<dbReference type="InterPro" id="IPR050482">
    <property type="entry name" value="Sensor_HK_TwoCompSys"/>
</dbReference>
<dbReference type="InterPro" id="IPR011712">
    <property type="entry name" value="Sig_transdc_His_kin_sub3_dim/P"/>
</dbReference>
<dbReference type="EMBL" id="LK022848">
    <property type="protein sequence ID" value="CDR17769.1"/>
    <property type="molecule type" value="Genomic_DNA"/>
</dbReference>
<evidence type="ECO:0000256" key="9">
    <source>
        <dbReference type="SAM" id="Phobius"/>
    </source>
</evidence>
<feature type="transmembrane region" description="Helical" evidence="9">
    <location>
        <begin position="44"/>
        <end position="61"/>
    </location>
</feature>
<keyword evidence="5" id="KW-0547">Nucleotide-binding</keyword>
<evidence type="ECO:0000313" key="11">
    <source>
        <dbReference type="EMBL" id="CDR17769.1"/>
    </source>
</evidence>
<dbReference type="GO" id="GO:0016020">
    <property type="term" value="C:membrane"/>
    <property type="evidence" value="ECO:0007669"/>
    <property type="project" value="InterPro"/>
</dbReference>
<evidence type="ECO:0000256" key="3">
    <source>
        <dbReference type="ARBA" id="ARBA00022553"/>
    </source>
</evidence>
<dbReference type="SUPFAM" id="SSF55874">
    <property type="entry name" value="ATPase domain of HSP90 chaperone/DNA topoisomerase II/histidine kinase"/>
    <property type="match status" value="1"/>
</dbReference>
<dbReference type="Pfam" id="PF07730">
    <property type="entry name" value="HisKA_3"/>
    <property type="match status" value="1"/>
</dbReference>
<dbReference type="InterPro" id="IPR036890">
    <property type="entry name" value="HATPase_C_sf"/>
</dbReference>
<keyword evidence="9" id="KW-0472">Membrane</keyword>
<evidence type="ECO:0000256" key="8">
    <source>
        <dbReference type="ARBA" id="ARBA00023012"/>
    </source>
</evidence>
<feature type="domain" description="Signal transduction histidine kinase subgroup 3 dimerisation and phosphoacceptor" evidence="10">
    <location>
        <begin position="208"/>
        <end position="281"/>
    </location>
</feature>
<keyword evidence="8" id="KW-0902">Two-component regulatory system</keyword>
<dbReference type="AlphaFoldDB" id="A0A061A5Y0"/>
<keyword evidence="9" id="KW-1133">Transmembrane helix</keyword>
<evidence type="ECO:0000256" key="1">
    <source>
        <dbReference type="ARBA" id="ARBA00000085"/>
    </source>
</evidence>
<dbReference type="Gene3D" id="1.20.5.1930">
    <property type="match status" value="1"/>
</dbReference>
<dbReference type="CDD" id="cd16917">
    <property type="entry name" value="HATPase_UhpB-NarQ-NarX-like"/>
    <property type="match status" value="1"/>
</dbReference>
<dbReference type="HOGENOM" id="CLU_000445_20_1_11"/>
<sequence length="424" mass="45144">MAEGRLAGWPMCRPPRPEYPHLMTNGLDLALPAGRTWRERAVDAGLFCAAVFLGMVVLGVVKEQGDLPGWAAELDPLLGLVACCALWWRRDFPLAVALIGLPAVALATSALPAGAVIVTNLALRLRWRQALLMLGAYVVCMVPSGPLLSGATDDLWFDAAFSLAYLLAAFASGNALRSRRLLFERLRVDAERARTEHERRLADARRGERQAIAREMHDVLAHRVSLLSVHAGALAYRTRQAEAGAGPALSSAEVAESAEVIRGNAHQAVEELQEVLHLLRAESGGEPVSLLPRIADIDGLVADARATGQPVDFRTELAADAVRDLRGQMHRTVYRVAQEGLTNARKHAPGTPVSVRLAGSPGGGLTVEVRNGLPAAPRADGAVPGTGAGLTGLAERVRLDGGTLDHAAADGTFTLRARLPWPAR</sequence>
<gene>
    <name evidence="11" type="ORF">SIRAN9743</name>
</gene>
<comment type="catalytic activity">
    <reaction evidence="1">
        <text>ATP + protein L-histidine = ADP + protein N-phospho-L-histidine.</text>
        <dbReference type="EC" id="2.7.13.3"/>
    </reaction>
</comment>
<keyword evidence="3" id="KW-0597">Phosphoprotein</keyword>
<keyword evidence="7" id="KW-0067">ATP-binding</keyword>
<evidence type="ECO:0000256" key="5">
    <source>
        <dbReference type="ARBA" id="ARBA00022741"/>
    </source>
</evidence>
<accession>A0A061A5Y0</accession>
<feature type="transmembrane region" description="Helical" evidence="9">
    <location>
        <begin position="155"/>
        <end position="176"/>
    </location>
</feature>
<keyword evidence="9" id="KW-0812">Transmembrane</keyword>
<feature type="transmembrane region" description="Helical" evidence="9">
    <location>
        <begin position="130"/>
        <end position="149"/>
    </location>
</feature>